<evidence type="ECO:0000313" key="2">
    <source>
        <dbReference type="EMBL" id="OUQ68354.1"/>
    </source>
</evidence>
<gene>
    <name evidence="2" type="ORF">B5E52_11420</name>
</gene>
<sequence length="153" mass="17996">MEYLKLIEDKEGFVHWDGATEQEIEYAEQELGISFPLQYKTFLSQCGMCNWSDVCISGIAKDSEIISYPIIELTKEIQKQFQLSMDWIVLSYEVGEYLILYKIPVGNNLKDSSIWGDDVYWEDDTPHMSKPVKLYDSFMDYFKEFLKYSETES</sequence>
<dbReference type="AlphaFoldDB" id="A0A1Y4VGS2"/>
<protein>
    <recommendedName>
        <fullName evidence="1">Knr4/Smi1-like domain-containing protein</fullName>
    </recommendedName>
</protein>
<feature type="domain" description="Knr4/Smi1-like" evidence="1">
    <location>
        <begin position="18"/>
        <end position="148"/>
    </location>
</feature>
<evidence type="ECO:0000259" key="1">
    <source>
        <dbReference type="SMART" id="SM00860"/>
    </source>
</evidence>
<dbReference type="InterPro" id="IPR018958">
    <property type="entry name" value="Knr4/Smi1-like_dom"/>
</dbReference>
<proteinExistence type="predicted"/>
<comment type="caution">
    <text evidence="2">The sequence shown here is derived from an EMBL/GenBank/DDBJ whole genome shotgun (WGS) entry which is preliminary data.</text>
</comment>
<dbReference type="SUPFAM" id="SSF160631">
    <property type="entry name" value="SMI1/KNR4-like"/>
    <property type="match status" value="1"/>
</dbReference>
<dbReference type="Gene3D" id="3.40.1580.10">
    <property type="entry name" value="SMI1/KNR4-like"/>
    <property type="match status" value="1"/>
</dbReference>
<dbReference type="RefSeq" id="WP_087318265.1">
    <property type="nucleotide sequence ID" value="NZ_NFLW01000020.1"/>
</dbReference>
<name>A0A1Y4VGS2_9BACE</name>
<dbReference type="EMBL" id="NFLW01000020">
    <property type="protein sequence ID" value="OUQ68354.1"/>
    <property type="molecule type" value="Genomic_DNA"/>
</dbReference>
<dbReference type="SMART" id="SM00860">
    <property type="entry name" value="SMI1_KNR4"/>
    <property type="match status" value="1"/>
</dbReference>
<evidence type="ECO:0000313" key="3">
    <source>
        <dbReference type="Proteomes" id="UP000196036"/>
    </source>
</evidence>
<reference evidence="3" key="1">
    <citation type="submission" date="2017-04" db="EMBL/GenBank/DDBJ databases">
        <title>Function of individual gut microbiota members based on whole genome sequencing of pure cultures obtained from chicken caecum.</title>
        <authorList>
            <person name="Medvecky M."/>
            <person name="Cejkova D."/>
            <person name="Polansky O."/>
            <person name="Karasova D."/>
            <person name="Kubasova T."/>
            <person name="Cizek A."/>
            <person name="Rychlik I."/>
        </authorList>
    </citation>
    <scope>NUCLEOTIDE SEQUENCE [LARGE SCALE GENOMIC DNA]</scope>
    <source>
        <strain evidence="3">An109</strain>
    </source>
</reference>
<dbReference type="Proteomes" id="UP000196036">
    <property type="component" value="Unassembled WGS sequence"/>
</dbReference>
<dbReference type="InterPro" id="IPR037883">
    <property type="entry name" value="Knr4/Smi1-like_sf"/>
</dbReference>
<dbReference type="Pfam" id="PF09346">
    <property type="entry name" value="SMI1_KNR4"/>
    <property type="match status" value="1"/>
</dbReference>
<organism evidence="2 3">
    <name type="scientific">Bacteroides xylanisolvens</name>
    <dbReference type="NCBI Taxonomy" id="371601"/>
    <lineage>
        <taxon>Bacteria</taxon>
        <taxon>Pseudomonadati</taxon>
        <taxon>Bacteroidota</taxon>
        <taxon>Bacteroidia</taxon>
        <taxon>Bacteroidales</taxon>
        <taxon>Bacteroidaceae</taxon>
        <taxon>Bacteroides</taxon>
    </lineage>
</organism>
<accession>A0A1Y4VGS2</accession>